<evidence type="ECO:0000313" key="3">
    <source>
        <dbReference type="Proteomes" id="UP000217033"/>
    </source>
</evidence>
<feature type="transmembrane region" description="Helical" evidence="1">
    <location>
        <begin position="219"/>
        <end position="243"/>
    </location>
</feature>
<keyword evidence="1" id="KW-1133">Transmembrane helix</keyword>
<keyword evidence="1" id="KW-0472">Membrane</keyword>
<reference evidence="2" key="1">
    <citation type="submission" date="2017-08" db="EMBL/GenBank/DDBJ databases">
        <authorList>
            <person name="Alvarez-Ponce D."/>
            <person name="Weitzman C.L."/>
            <person name="Tillett R.L."/>
            <person name="Sandmeier F.C."/>
            <person name="Tracy C.R."/>
        </authorList>
    </citation>
    <scope>NUCLEOTIDE SEQUENCE [LARGE SCALE GENOMIC DNA]</scope>
    <source>
        <strain evidence="2">PS6</strain>
    </source>
</reference>
<comment type="caution">
    <text evidence="2">The sequence shown here is derived from an EMBL/GenBank/DDBJ whole genome shotgun (WGS) entry which is preliminary data.</text>
</comment>
<keyword evidence="1" id="KW-0812">Transmembrane</keyword>
<evidence type="ECO:0000256" key="1">
    <source>
        <dbReference type="SAM" id="Phobius"/>
    </source>
</evidence>
<feature type="transmembrane region" description="Helical" evidence="1">
    <location>
        <begin position="194"/>
        <end position="212"/>
    </location>
</feature>
<feature type="transmembrane region" description="Helical" evidence="1">
    <location>
        <begin position="273"/>
        <end position="294"/>
    </location>
</feature>
<organism evidence="2 3">
    <name type="scientific">Mycoplasmopsis agassizii</name>
    <dbReference type="NCBI Taxonomy" id="33922"/>
    <lineage>
        <taxon>Bacteria</taxon>
        <taxon>Bacillati</taxon>
        <taxon>Mycoplasmatota</taxon>
        <taxon>Mycoplasmoidales</taxon>
        <taxon>Metamycoplasmataceae</taxon>
        <taxon>Mycoplasmopsis</taxon>
    </lineage>
</organism>
<sequence>MSNVNLNNKKSWSEKLKASNQNFKVAFLSSTKNLIKFDLTNFSWEFLSSNVLRWIAVFTMFIDHAGLIARPSEAWFRIVGRLAFPIFAFLAGVGVNFSHRKLYYVLRFLVIGIVIQLFIIIFYFTVNRNTGLGPFYFNIMFTLFFGTLVGYVHYKNNIAGFALALILLIPFLLIDFMNTNVFVNSSLLNISIDYTTYGYLLILASYFSFYYARKLDSKNWFIFFKMAFIALFVIISVVFIGFLQTMSTVQWYALFTIPLFLVYSKIKPYKNMVLNIWFLSAYALSFIIPALTVFSF</sequence>
<feature type="transmembrane region" description="Helical" evidence="1">
    <location>
        <begin position="158"/>
        <end position="174"/>
    </location>
</feature>
<dbReference type="Proteomes" id="UP000217033">
    <property type="component" value="Unassembled WGS sequence"/>
</dbReference>
<gene>
    <name evidence="2" type="ORF">CJF60_04865</name>
</gene>
<feature type="transmembrane region" description="Helical" evidence="1">
    <location>
        <begin position="51"/>
        <end position="69"/>
    </location>
</feature>
<protein>
    <recommendedName>
        <fullName evidence="4">TraX protein</fullName>
    </recommendedName>
</protein>
<dbReference type="RefSeq" id="WP_084232239.1">
    <property type="nucleotide sequence ID" value="NZ_FWXE01000005.1"/>
</dbReference>
<feature type="transmembrane region" description="Helical" evidence="1">
    <location>
        <begin position="249"/>
        <end position="266"/>
    </location>
</feature>
<accession>A0ABX4H5H5</accession>
<feature type="transmembrane region" description="Helical" evidence="1">
    <location>
        <begin position="104"/>
        <end position="126"/>
    </location>
</feature>
<dbReference type="Pfam" id="PF05857">
    <property type="entry name" value="TraX"/>
    <property type="match status" value="1"/>
</dbReference>
<dbReference type="InterPro" id="IPR008875">
    <property type="entry name" value="TraX"/>
</dbReference>
<name>A0ABX4H5H5_9BACT</name>
<proteinExistence type="predicted"/>
<feature type="transmembrane region" description="Helical" evidence="1">
    <location>
        <begin position="132"/>
        <end position="151"/>
    </location>
</feature>
<evidence type="ECO:0000313" key="2">
    <source>
        <dbReference type="EMBL" id="PAF55033.1"/>
    </source>
</evidence>
<evidence type="ECO:0008006" key="4">
    <source>
        <dbReference type="Google" id="ProtNLM"/>
    </source>
</evidence>
<dbReference type="EMBL" id="NQMN01000002">
    <property type="protein sequence ID" value="PAF55033.1"/>
    <property type="molecule type" value="Genomic_DNA"/>
</dbReference>
<keyword evidence="3" id="KW-1185">Reference proteome</keyword>
<feature type="transmembrane region" description="Helical" evidence="1">
    <location>
        <begin position="75"/>
        <end position="97"/>
    </location>
</feature>